<evidence type="ECO:0000313" key="3">
    <source>
        <dbReference type="EMBL" id="GEU33235.1"/>
    </source>
</evidence>
<dbReference type="InterPro" id="IPR018289">
    <property type="entry name" value="MULE_transposase_dom"/>
</dbReference>
<feature type="domain" description="MULE transposase" evidence="2">
    <location>
        <begin position="189"/>
        <end position="254"/>
    </location>
</feature>
<dbReference type="PANTHER" id="PTHR31973:SF187">
    <property type="entry name" value="MUTATOR TRANSPOSASE MUDRA PROTEIN"/>
    <property type="match status" value="1"/>
</dbReference>
<reference evidence="3" key="1">
    <citation type="journal article" date="2019" name="Sci. Rep.">
        <title>Draft genome of Tanacetum cinerariifolium, the natural source of mosquito coil.</title>
        <authorList>
            <person name="Yamashiro T."/>
            <person name="Shiraishi A."/>
            <person name="Satake H."/>
            <person name="Nakayama K."/>
        </authorList>
    </citation>
    <scope>NUCLEOTIDE SEQUENCE</scope>
</reference>
<organism evidence="3">
    <name type="scientific">Tanacetum cinerariifolium</name>
    <name type="common">Dalmatian daisy</name>
    <name type="synonym">Chrysanthemum cinerariifolium</name>
    <dbReference type="NCBI Taxonomy" id="118510"/>
    <lineage>
        <taxon>Eukaryota</taxon>
        <taxon>Viridiplantae</taxon>
        <taxon>Streptophyta</taxon>
        <taxon>Embryophyta</taxon>
        <taxon>Tracheophyta</taxon>
        <taxon>Spermatophyta</taxon>
        <taxon>Magnoliopsida</taxon>
        <taxon>eudicotyledons</taxon>
        <taxon>Gunneridae</taxon>
        <taxon>Pentapetalae</taxon>
        <taxon>asterids</taxon>
        <taxon>campanulids</taxon>
        <taxon>Asterales</taxon>
        <taxon>Asteraceae</taxon>
        <taxon>Asteroideae</taxon>
        <taxon>Anthemideae</taxon>
        <taxon>Anthemidinae</taxon>
        <taxon>Tanacetum</taxon>
    </lineage>
</organism>
<feature type="region of interest" description="Disordered" evidence="1">
    <location>
        <begin position="23"/>
        <end position="45"/>
    </location>
</feature>
<sequence>MFDKAFKRVNTSEDFRTELVQRQDKEKRVGEELTQESAKKQKVDDDKQTTELKKLMEIFPNEEEVAINAIPLAVKSPKIVDWKIYKEGKKSYYQIIRADGKSKMYLVFNQMLKEFEREYLKDLYNLLLMKKLDDFREENQVSRRIVRIKSHLNVVGITATHIDVNTALMELVLLVNFKDNILSGYYCWYKRNYLGTNLLAFGMDGNNQIILLAIGVSQGETGKSWTWFLSKLKEQIGEPPNLCILSDRHAAIIQGHRPKVVRKLEEAGFEKWSRAYCPRIRYNYMTSNSVESINSLTRIVRRVPITMLMKYFRDLLQRWYSEKRHRYEEAPENEFCDWAAIKPNQRSKSVRTNSLIRTPTREEHLSEEARLDEKRLRNGHGYAVSSLMDTAYW</sequence>
<proteinExistence type="predicted"/>
<dbReference type="EMBL" id="BKCJ010000441">
    <property type="protein sequence ID" value="GEU33235.1"/>
    <property type="molecule type" value="Genomic_DNA"/>
</dbReference>
<name>A0A6L2JB94_TANCI</name>
<evidence type="ECO:0000259" key="2">
    <source>
        <dbReference type="Pfam" id="PF10551"/>
    </source>
</evidence>
<accession>A0A6L2JB94</accession>
<comment type="caution">
    <text evidence="3">The sequence shown here is derived from an EMBL/GenBank/DDBJ whole genome shotgun (WGS) entry which is preliminary data.</text>
</comment>
<protein>
    <submittedName>
        <fullName evidence="3">Transposase, MuDR, MULE transposase domain protein</fullName>
    </submittedName>
</protein>
<gene>
    <name evidence="3" type="ORF">Tci_005213</name>
</gene>
<dbReference type="Pfam" id="PF10551">
    <property type="entry name" value="MULE"/>
    <property type="match status" value="1"/>
</dbReference>
<dbReference type="AlphaFoldDB" id="A0A6L2JB94"/>
<evidence type="ECO:0000256" key="1">
    <source>
        <dbReference type="SAM" id="MobiDB-lite"/>
    </source>
</evidence>
<dbReference type="PANTHER" id="PTHR31973">
    <property type="entry name" value="POLYPROTEIN, PUTATIVE-RELATED"/>
    <property type="match status" value="1"/>
</dbReference>